<comment type="subcellular location">
    <subcellularLocation>
        <location evidence="1">Membrane</location>
        <topology evidence="1">Multi-pass membrane protein</topology>
    </subcellularLocation>
</comment>
<dbReference type="PANTHER" id="PTHR37422:SF17">
    <property type="entry name" value="O-ANTIGEN LIGASE"/>
    <property type="match status" value="1"/>
</dbReference>
<accession>A0A4P2VB54</accession>
<dbReference type="GO" id="GO:0016020">
    <property type="term" value="C:membrane"/>
    <property type="evidence" value="ECO:0007669"/>
    <property type="project" value="UniProtKB-SubCell"/>
</dbReference>
<feature type="domain" description="O-antigen ligase-related" evidence="6">
    <location>
        <begin position="214"/>
        <end position="366"/>
    </location>
</feature>
<evidence type="ECO:0000256" key="2">
    <source>
        <dbReference type="ARBA" id="ARBA00022692"/>
    </source>
</evidence>
<feature type="transmembrane region" description="Helical" evidence="5">
    <location>
        <begin position="126"/>
        <end position="144"/>
    </location>
</feature>
<evidence type="ECO:0000256" key="3">
    <source>
        <dbReference type="ARBA" id="ARBA00022989"/>
    </source>
</evidence>
<dbReference type="GO" id="GO:0016874">
    <property type="term" value="F:ligase activity"/>
    <property type="evidence" value="ECO:0007669"/>
    <property type="project" value="UniProtKB-KW"/>
</dbReference>
<keyword evidence="4 5" id="KW-0472">Membrane</keyword>
<dbReference type="RefSeq" id="WP_423064789.1">
    <property type="nucleotide sequence ID" value="NZ_CP184721.1"/>
</dbReference>
<evidence type="ECO:0000259" key="6">
    <source>
        <dbReference type="Pfam" id="PF04932"/>
    </source>
</evidence>
<sequence length="460" mass="53103">MNNLVSRFKDYVSKLKDYPLTIISVYFVTFFVYRDFGIRMIYGQVFLSLILVIFLIYHLKENGKMSFLNIKVPYILLSLVTLIIFIRPDSLKDKQNIAYIILMLITTGFLVTTTQSKEDIRKSLGIYIFSATTFSIIIIFFQIFQKPFWDFVLPILSPTAQVYAKKYFFSGYSMSLGGISFTLYVIIFGLLSTISLFLFMNPSKREKYIYSALITLYSFVILLSGRRGELGALLISFAVFYILKGDRKTRILRLKWLAFGIIVVSLAIVIFLPLLSKVKFLHRYTMTLNAILHGSQVAGGVSSGRIQLYQKAWELFLQNPIFGIGHGKFTLVSSAIHLSAEGKGMDVHNSILQLLAETGIVGLLLVVTPFIYIYWNTMKDTFKLWNEKNKEECPYVLIANSISLIMQTFILITSLVDPINYKIVFWLLYYISFYLYVFSHVRLKSEKFEFKSKFLCIHKD</sequence>
<dbReference type="AlphaFoldDB" id="A0A4P2VB54"/>
<feature type="transmembrane region" description="Helical" evidence="5">
    <location>
        <begin position="351"/>
        <end position="375"/>
    </location>
</feature>
<evidence type="ECO:0000256" key="5">
    <source>
        <dbReference type="SAM" id="Phobius"/>
    </source>
</evidence>
<reference evidence="7" key="1">
    <citation type="journal article" date="2018" name="Vet. Microbiol.">
        <title>Identification of serovar 1a, 1b, 2, and 5 strains of Erysipelothrix rhusiopathiae by a conventional gel-based PCR.</title>
        <authorList>
            <person name="Shiraiwa K."/>
            <person name="Ogawa Y."/>
            <person name="Shikawa S."/>
            <person name="Eguchi M."/>
            <person name="Shimoji Y."/>
        </authorList>
    </citation>
    <scope>NUCLEOTIDE SEQUENCE</scope>
    <source>
        <strain evidence="7">Pecs 67</strain>
    </source>
</reference>
<evidence type="ECO:0000256" key="1">
    <source>
        <dbReference type="ARBA" id="ARBA00004141"/>
    </source>
</evidence>
<feature type="transmembrane region" description="Helical" evidence="5">
    <location>
        <begin position="66"/>
        <end position="85"/>
    </location>
</feature>
<dbReference type="Pfam" id="PF04932">
    <property type="entry name" value="Wzy_C"/>
    <property type="match status" value="1"/>
</dbReference>
<evidence type="ECO:0000313" key="7">
    <source>
        <dbReference type="EMBL" id="BBE36406.1"/>
    </source>
</evidence>
<evidence type="ECO:0000256" key="4">
    <source>
        <dbReference type="ARBA" id="ARBA00023136"/>
    </source>
</evidence>
<keyword evidence="2 5" id="KW-0812">Transmembrane</keyword>
<feature type="transmembrane region" description="Helical" evidence="5">
    <location>
        <begin position="257"/>
        <end position="276"/>
    </location>
</feature>
<dbReference type="InterPro" id="IPR051533">
    <property type="entry name" value="WaaL-like"/>
</dbReference>
<protein>
    <submittedName>
        <fullName evidence="7">O-antigen ligase domain-containing protein</fullName>
    </submittedName>
</protein>
<feature type="transmembrane region" description="Helical" evidence="5">
    <location>
        <begin position="97"/>
        <end position="114"/>
    </location>
</feature>
<organism evidence="7">
    <name type="scientific">Erysipelothrix rhusiopathiae</name>
    <dbReference type="NCBI Taxonomy" id="1648"/>
    <lineage>
        <taxon>Bacteria</taxon>
        <taxon>Bacillati</taxon>
        <taxon>Bacillota</taxon>
        <taxon>Erysipelotrichia</taxon>
        <taxon>Erysipelotrichales</taxon>
        <taxon>Erysipelotrichaceae</taxon>
        <taxon>Erysipelothrix</taxon>
    </lineage>
</organism>
<name>A0A4P2VB54_ERYRH</name>
<feature type="transmembrane region" description="Helical" evidence="5">
    <location>
        <begin position="40"/>
        <end position="59"/>
    </location>
</feature>
<feature type="transmembrane region" description="Helical" evidence="5">
    <location>
        <begin position="208"/>
        <end position="224"/>
    </location>
</feature>
<keyword evidence="7" id="KW-0436">Ligase</keyword>
<dbReference type="EMBL" id="LC380407">
    <property type="protein sequence ID" value="BBE36406.1"/>
    <property type="molecule type" value="Genomic_DNA"/>
</dbReference>
<feature type="transmembrane region" description="Helical" evidence="5">
    <location>
        <begin position="423"/>
        <end position="443"/>
    </location>
</feature>
<feature type="transmembrane region" description="Helical" evidence="5">
    <location>
        <begin position="176"/>
        <end position="199"/>
    </location>
</feature>
<feature type="transmembrane region" description="Helical" evidence="5">
    <location>
        <begin position="395"/>
        <end position="417"/>
    </location>
</feature>
<proteinExistence type="predicted"/>
<dbReference type="PANTHER" id="PTHR37422">
    <property type="entry name" value="TEICHURONIC ACID BIOSYNTHESIS PROTEIN TUAE"/>
    <property type="match status" value="1"/>
</dbReference>
<keyword evidence="3 5" id="KW-1133">Transmembrane helix</keyword>
<feature type="transmembrane region" description="Helical" evidence="5">
    <location>
        <begin position="230"/>
        <end position="245"/>
    </location>
</feature>
<dbReference type="InterPro" id="IPR007016">
    <property type="entry name" value="O-antigen_ligase-rel_domated"/>
</dbReference>